<dbReference type="GO" id="GO:0030422">
    <property type="term" value="P:siRNA processing"/>
    <property type="evidence" value="ECO:0007669"/>
    <property type="project" value="TreeGrafter"/>
</dbReference>
<keyword evidence="1" id="KW-0540">Nuclease</keyword>
<evidence type="ECO:0000313" key="13">
    <source>
        <dbReference type="Proteomes" id="UP000051574"/>
    </source>
</evidence>
<dbReference type="PROSITE" id="PS51194">
    <property type="entry name" value="HELICASE_CTER"/>
    <property type="match status" value="1"/>
</dbReference>
<dbReference type="GO" id="GO:0004530">
    <property type="term" value="F:deoxyribonuclease I activity"/>
    <property type="evidence" value="ECO:0007669"/>
    <property type="project" value="TreeGrafter"/>
</dbReference>
<proteinExistence type="predicted"/>
<reference evidence="12 13" key="1">
    <citation type="submission" date="2015-09" db="EMBL/GenBank/DDBJ databases">
        <title>Draft genome of the scarab beetle Oryctes borbonicus.</title>
        <authorList>
            <person name="Meyer J.M."/>
            <person name="Markov G.V."/>
            <person name="Baskaran P."/>
            <person name="Herrmann M."/>
            <person name="Sommer R.J."/>
            <person name="Roedelsperger C."/>
        </authorList>
    </citation>
    <scope>NUCLEOTIDE SEQUENCE [LARGE SCALE GENOMIC DNA]</scope>
    <source>
        <strain evidence="12">OB123</strain>
        <tissue evidence="12">Whole animal</tissue>
    </source>
</reference>
<dbReference type="InterPro" id="IPR038248">
    <property type="entry name" value="Dicer_dimer_sf"/>
</dbReference>
<dbReference type="SUPFAM" id="SSF52540">
    <property type="entry name" value="P-loop containing nucleoside triphosphate hydrolases"/>
    <property type="match status" value="1"/>
</dbReference>
<accession>A0A0T6AXU4</accession>
<dbReference type="Gene3D" id="3.30.160.380">
    <property type="entry name" value="Dicer dimerisation domain"/>
    <property type="match status" value="1"/>
</dbReference>
<keyword evidence="3" id="KW-0547">Nucleotide-binding</keyword>
<dbReference type="CDD" id="cd15903">
    <property type="entry name" value="Dicer_PBD"/>
    <property type="match status" value="1"/>
</dbReference>
<keyword evidence="12" id="KW-0347">Helicase</keyword>
<feature type="domain" description="PAZ" evidence="9">
    <location>
        <begin position="864"/>
        <end position="1013"/>
    </location>
</feature>
<dbReference type="SMART" id="SM00949">
    <property type="entry name" value="PAZ"/>
    <property type="match status" value="1"/>
</dbReference>
<dbReference type="GO" id="GO:0046872">
    <property type="term" value="F:metal ion binding"/>
    <property type="evidence" value="ECO:0007669"/>
    <property type="project" value="UniProtKB-KW"/>
</dbReference>
<keyword evidence="13" id="KW-1185">Reference proteome</keyword>
<dbReference type="PANTHER" id="PTHR14950:SF37">
    <property type="entry name" value="ENDORIBONUCLEASE DICER"/>
    <property type="match status" value="1"/>
</dbReference>
<dbReference type="GO" id="GO:0070578">
    <property type="term" value="C:RISC-loading complex"/>
    <property type="evidence" value="ECO:0007669"/>
    <property type="project" value="TreeGrafter"/>
</dbReference>
<evidence type="ECO:0000256" key="7">
    <source>
        <dbReference type="PROSITE-ProRule" id="PRU00657"/>
    </source>
</evidence>
<dbReference type="GO" id="GO:0005634">
    <property type="term" value="C:nucleus"/>
    <property type="evidence" value="ECO:0007669"/>
    <property type="project" value="TreeGrafter"/>
</dbReference>
<keyword evidence="7" id="KW-0694">RNA-binding</keyword>
<dbReference type="EMBL" id="LJIG01022565">
    <property type="protein sequence ID" value="KRT79896.1"/>
    <property type="molecule type" value="Genomic_DNA"/>
</dbReference>
<evidence type="ECO:0000256" key="6">
    <source>
        <dbReference type="ARBA" id="ARBA00022842"/>
    </source>
</evidence>
<dbReference type="InterPro" id="IPR005034">
    <property type="entry name" value="Dicer_dimerisation"/>
</dbReference>
<dbReference type="Pfam" id="PF20930">
    <property type="entry name" value="Dicer_PBD"/>
    <property type="match status" value="1"/>
</dbReference>
<keyword evidence="2" id="KW-0479">Metal-binding</keyword>
<gene>
    <name evidence="12" type="ORF">AMK59_8172</name>
</gene>
<evidence type="ECO:0000256" key="3">
    <source>
        <dbReference type="ARBA" id="ARBA00022741"/>
    </source>
</evidence>
<dbReference type="SMART" id="SM00490">
    <property type="entry name" value="HELICc"/>
    <property type="match status" value="1"/>
</dbReference>
<dbReference type="GO" id="GO:0004386">
    <property type="term" value="F:helicase activity"/>
    <property type="evidence" value="ECO:0007669"/>
    <property type="project" value="UniProtKB-KW"/>
</dbReference>
<dbReference type="Pfam" id="PF00271">
    <property type="entry name" value="Helicase_C"/>
    <property type="match status" value="1"/>
</dbReference>
<dbReference type="OrthoDB" id="2392202at2759"/>
<evidence type="ECO:0000313" key="12">
    <source>
        <dbReference type="EMBL" id="KRT79896.1"/>
    </source>
</evidence>
<keyword evidence="12" id="KW-0067">ATP-binding</keyword>
<feature type="domain" description="Helicase C-terminal" evidence="10">
    <location>
        <begin position="409"/>
        <end position="569"/>
    </location>
</feature>
<evidence type="ECO:0000256" key="8">
    <source>
        <dbReference type="SAM" id="MobiDB-lite"/>
    </source>
</evidence>
<dbReference type="InterPro" id="IPR027417">
    <property type="entry name" value="P-loop_NTPase"/>
</dbReference>
<feature type="compositionally biased region" description="Polar residues" evidence="8">
    <location>
        <begin position="581"/>
        <end position="590"/>
    </location>
</feature>
<dbReference type="FunFam" id="2.170.260.10:FF:000002">
    <property type="entry name" value="Putative Endoribonuclease Dicer"/>
    <property type="match status" value="1"/>
</dbReference>
<dbReference type="PROSITE" id="PS51327">
    <property type="entry name" value="DICER_DSRBF"/>
    <property type="match status" value="1"/>
</dbReference>
<dbReference type="GO" id="GO:0000166">
    <property type="term" value="F:nucleotide binding"/>
    <property type="evidence" value="ECO:0007669"/>
    <property type="project" value="UniProtKB-KW"/>
</dbReference>
<evidence type="ECO:0000259" key="10">
    <source>
        <dbReference type="PROSITE" id="PS51194"/>
    </source>
</evidence>
<dbReference type="SUPFAM" id="SSF101690">
    <property type="entry name" value="PAZ domain"/>
    <property type="match status" value="1"/>
</dbReference>
<dbReference type="InterPro" id="IPR001650">
    <property type="entry name" value="Helicase_C-like"/>
</dbReference>
<dbReference type="Pfam" id="PF20931">
    <property type="entry name" value="Dicer_platform"/>
    <property type="match status" value="1"/>
</dbReference>
<dbReference type="Pfam" id="PF03368">
    <property type="entry name" value="Dicer_dimer"/>
    <property type="match status" value="1"/>
</dbReference>
<protein>
    <submittedName>
        <fullName evidence="12">Helicase</fullName>
    </submittedName>
</protein>
<comment type="caution">
    <text evidence="12">The sequence shown here is derived from an EMBL/GenBank/DDBJ whole genome shotgun (WGS) entry which is preliminary data.</text>
</comment>
<dbReference type="Gene3D" id="3.40.50.300">
    <property type="entry name" value="P-loop containing nucleotide triphosphate hydrolases"/>
    <property type="match status" value="2"/>
</dbReference>
<sequence>MAYHFSDNVYTHTFTPREYQVELLDSSKKRNTIVCSSTSAAKAFIAVKLLQEYSWQMRSSTGKRALFILDPQNVKIMTTQIRLLTDLPVINIDSVDDLDWEGIVRENSVIVLTAEICIELLLLGCLCYSYLNLLIIDDCLHGVRQILIEKLMVKYDEMDTNKPRILGLVGGLLGMDMQPVLLEAEMQRLERLLRSSVDTSSELVTLLRLCCHPHEHILECEMMVSVPLYDTLKRHILKAKEFILDHRFDPSEIYSDEFLEELRQVPDPKLQPLEILEEILHVLEDLGPWAADQAALNALASIEKLKVKIPYERHYLLLCMISTVMVLIRANCDDAFGNLEEMEKIAQFSTPKVLRFLEIIREFKPNNCEKPPEIIEPAAEIIATNNNKCGRKNYRGLRRCQMLRQQSDDVLCALVFVHNRCTAKVLFTLLSTVSQCDQDFWWVSTLYTVEKVIDPSKEPREAETEHRRQEEVLRKYRAHECNIMIATSVLEQGCDLPKCNLVIRFDLPLSFHSYVQSKARARVTDSYYLLIATENELSNFIKQLATYTQVENTLLRRCYSLEPDEQEKSEADRYTPAINPYQPTEESGSPNVTLSSAIQLVNKYCAKLPSDTFTRLTPIWEISERADGYVCTLRLPINSPVKQTVSSPLLPNVLLAKRVTAFFTCQLLHRAGELDDNLQPVGKENFKASEEDWNHFPLEPADEELTKENVEQRPGTTKRRQYYYKRIAEALLDCHPKPDEPTYFYRIVMTLTCPLPEEQNTRGRKIYPPEDSPQGFGILTCKPIPRICPFPIFTRSGEVSVDLELCSSDEILTADNIYKISEFVNYTFTSVLRLQRYLMVFKPDVADSSYLITPTYTDPNGTRIDWDFINLIYESRHVLPQSISDEDRIGYKFEPSHYRDAVVMPWYRNRDQPQYFYVAEICTNLNPKSSFPGSEYSTFEEYYLRKYNIKIQNSDQHLLDVDHTSARLNFLTPRYVNRKGVALPTSSEETKRAKRENLEQKQILVPELCAIHPFPGSLWRKAVCLPCILYRINALLLADQIRMMVAQEIGLGQIELPEGMWVVRYV</sequence>
<dbReference type="PROSITE" id="PS50821">
    <property type="entry name" value="PAZ"/>
    <property type="match status" value="1"/>
</dbReference>
<dbReference type="InterPro" id="IPR048512">
    <property type="entry name" value="Dicer_platform"/>
</dbReference>
<organism evidence="12 13">
    <name type="scientific">Oryctes borbonicus</name>
    <dbReference type="NCBI Taxonomy" id="1629725"/>
    <lineage>
        <taxon>Eukaryota</taxon>
        <taxon>Metazoa</taxon>
        <taxon>Ecdysozoa</taxon>
        <taxon>Arthropoda</taxon>
        <taxon>Hexapoda</taxon>
        <taxon>Insecta</taxon>
        <taxon>Pterygota</taxon>
        <taxon>Neoptera</taxon>
        <taxon>Endopterygota</taxon>
        <taxon>Coleoptera</taxon>
        <taxon>Polyphaga</taxon>
        <taxon>Scarabaeiformia</taxon>
        <taxon>Scarabaeidae</taxon>
        <taxon>Dynastinae</taxon>
        <taxon>Oryctes</taxon>
    </lineage>
</organism>
<dbReference type="GO" id="GO:0006309">
    <property type="term" value="P:apoptotic DNA fragmentation"/>
    <property type="evidence" value="ECO:0007669"/>
    <property type="project" value="TreeGrafter"/>
</dbReference>
<evidence type="ECO:0000259" key="11">
    <source>
        <dbReference type="PROSITE" id="PS51327"/>
    </source>
</evidence>
<dbReference type="GO" id="GO:0003723">
    <property type="term" value="F:RNA binding"/>
    <property type="evidence" value="ECO:0007669"/>
    <property type="project" value="UniProtKB-UniRule"/>
</dbReference>
<dbReference type="InterPro" id="IPR003100">
    <property type="entry name" value="PAZ_dom"/>
</dbReference>
<dbReference type="GO" id="GO:0031054">
    <property type="term" value="P:pre-miRNA processing"/>
    <property type="evidence" value="ECO:0007669"/>
    <property type="project" value="TreeGrafter"/>
</dbReference>
<keyword evidence="5" id="KW-0378">Hydrolase</keyword>
<evidence type="ECO:0000256" key="5">
    <source>
        <dbReference type="ARBA" id="ARBA00022801"/>
    </source>
</evidence>
<dbReference type="AlphaFoldDB" id="A0A0T6AXU4"/>
<evidence type="ECO:0000256" key="2">
    <source>
        <dbReference type="ARBA" id="ARBA00022723"/>
    </source>
</evidence>
<dbReference type="Pfam" id="PF02170">
    <property type="entry name" value="PAZ"/>
    <property type="match status" value="1"/>
</dbReference>
<dbReference type="InterPro" id="IPR036085">
    <property type="entry name" value="PAZ_dom_sf"/>
</dbReference>
<keyword evidence="6" id="KW-0460">Magnesium</keyword>
<dbReference type="Proteomes" id="UP000051574">
    <property type="component" value="Unassembled WGS sequence"/>
</dbReference>
<dbReference type="CDD" id="cd02843">
    <property type="entry name" value="PAZ_dicer_like"/>
    <property type="match status" value="1"/>
</dbReference>
<dbReference type="GO" id="GO:0005737">
    <property type="term" value="C:cytoplasm"/>
    <property type="evidence" value="ECO:0007669"/>
    <property type="project" value="TreeGrafter"/>
</dbReference>
<dbReference type="Gene3D" id="2.170.260.10">
    <property type="entry name" value="paz domain"/>
    <property type="match status" value="1"/>
</dbReference>
<evidence type="ECO:0000259" key="9">
    <source>
        <dbReference type="PROSITE" id="PS50821"/>
    </source>
</evidence>
<feature type="domain" description="Dicer dsRNA-binding fold" evidence="11">
    <location>
        <begin position="597"/>
        <end position="688"/>
    </location>
</feature>
<keyword evidence="4" id="KW-0255">Endonuclease</keyword>
<dbReference type="InterPro" id="IPR048513">
    <property type="entry name" value="Dicer_PBD"/>
</dbReference>
<dbReference type="PANTHER" id="PTHR14950">
    <property type="entry name" value="DICER-RELATED"/>
    <property type="match status" value="1"/>
</dbReference>
<evidence type="ECO:0000256" key="4">
    <source>
        <dbReference type="ARBA" id="ARBA00022759"/>
    </source>
</evidence>
<name>A0A0T6AXU4_9SCAR</name>
<feature type="region of interest" description="Disordered" evidence="8">
    <location>
        <begin position="566"/>
        <end position="590"/>
    </location>
</feature>
<evidence type="ECO:0000256" key="1">
    <source>
        <dbReference type="ARBA" id="ARBA00022722"/>
    </source>
</evidence>
<dbReference type="GO" id="GO:0004525">
    <property type="term" value="F:ribonuclease III activity"/>
    <property type="evidence" value="ECO:0007669"/>
    <property type="project" value="TreeGrafter"/>
</dbReference>